<reference evidence="2" key="1">
    <citation type="submission" date="2021-01" db="EMBL/GenBank/DDBJ databases">
        <authorList>
            <person name="Corre E."/>
            <person name="Pelletier E."/>
            <person name="Niang G."/>
            <person name="Scheremetjew M."/>
            <person name="Finn R."/>
            <person name="Kale V."/>
            <person name="Holt S."/>
            <person name="Cochrane G."/>
            <person name="Meng A."/>
            <person name="Brown T."/>
            <person name="Cohen L."/>
        </authorList>
    </citation>
    <scope>NUCLEOTIDE SEQUENCE</scope>
    <source>
        <strain evidence="2">CCMP1510</strain>
    </source>
</reference>
<sequence length="179" mass="21204">MTSTQDEIKEASDDTLTRLFEFLEESNVPVDHLERLRKLSDDHECEEVLERAENIGYCMPYMKHEELIRLLTVGWRHECAYKQILRKKAFRFCLRLESDNKTDSEELEEARKKRDLIDHSCAVANLKLCKLQLVLRSYEEEEEANEQRNPYGDEEEKDHHNHDGIDNDDEEESKAGGRY</sequence>
<gene>
    <name evidence="2" type="ORF">ALAG00032_LOCUS15582</name>
</gene>
<proteinExistence type="predicted"/>
<feature type="region of interest" description="Disordered" evidence="1">
    <location>
        <begin position="140"/>
        <end position="179"/>
    </location>
</feature>
<name>A0A7S3K4K2_9STRA</name>
<organism evidence="2">
    <name type="scientific">Aureoumbra lagunensis</name>
    <dbReference type="NCBI Taxonomy" id="44058"/>
    <lineage>
        <taxon>Eukaryota</taxon>
        <taxon>Sar</taxon>
        <taxon>Stramenopiles</taxon>
        <taxon>Ochrophyta</taxon>
        <taxon>Pelagophyceae</taxon>
        <taxon>Pelagomonadales</taxon>
        <taxon>Aureoumbra</taxon>
    </lineage>
</organism>
<evidence type="ECO:0000313" key="2">
    <source>
        <dbReference type="EMBL" id="CAE0374778.1"/>
    </source>
</evidence>
<accession>A0A7S3K4K2</accession>
<dbReference type="AlphaFoldDB" id="A0A7S3K4K2"/>
<protein>
    <submittedName>
        <fullName evidence="2">Uncharacterized protein</fullName>
    </submittedName>
</protein>
<evidence type="ECO:0000256" key="1">
    <source>
        <dbReference type="SAM" id="MobiDB-lite"/>
    </source>
</evidence>
<dbReference type="EMBL" id="HBIJ01023560">
    <property type="protein sequence ID" value="CAE0374778.1"/>
    <property type="molecule type" value="Transcribed_RNA"/>
</dbReference>